<dbReference type="Proteomes" id="UP000176284">
    <property type="component" value="Unassembled WGS sequence"/>
</dbReference>
<dbReference type="GO" id="GO:0006412">
    <property type="term" value="P:translation"/>
    <property type="evidence" value="ECO:0007669"/>
    <property type="project" value="InterPro"/>
</dbReference>
<dbReference type="NCBIfam" id="TIGR01024">
    <property type="entry name" value="rplS_bact"/>
    <property type="match status" value="1"/>
</dbReference>
<evidence type="ECO:0000313" key="5">
    <source>
        <dbReference type="EMBL" id="OGY67397.1"/>
    </source>
</evidence>
<gene>
    <name evidence="5" type="ORF">A3H63_01505</name>
</gene>
<comment type="function">
    <text evidence="4">This protein is located at the 30S-50S ribosomal subunit interface and may play a role in the structure and function of the aminoacyl-tRNA binding site.</text>
</comment>
<organism evidence="5 6">
    <name type="scientific">Candidatus Harrisonbacteria bacterium RIFCSPLOWO2_02_FULL_45_10c</name>
    <dbReference type="NCBI Taxonomy" id="1798410"/>
    <lineage>
        <taxon>Bacteria</taxon>
        <taxon>Candidatus Harrisoniibacteriota</taxon>
    </lineage>
</organism>
<comment type="caution">
    <text evidence="5">The sequence shown here is derived from an EMBL/GenBank/DDBJ whole genome shotgun (WGS) entry which is preliminary data.</text>
</comment>
<dbReference type="InterPro" id="IPR001857">
    <property type="entry name" value="Ribosomal_bL19"/>
</dbReference>
<dbReference type="AlphaFoldDB" id="A0A1G1ZU78"/>
<dbReference type="GO" id="GO:0003735">
    <property type="term" value="F:structural constituent of ribosome"/>
    <property type="evidence" value="ECO:0007669"/>
    <property type="project" value="InterPro"/>
</dbReference>
<dbReference type="PRINTS" id="PR00061">
    <property type="entry name" value="RIBOSOMALL19"/>
</dbReference>
<dbReference type="SUPFAM" id="SSF50104">
    <property type="entry name" value="Translation proteins SH3-like domain"/>
    <property type="match status" value="1"/>
</dbReference>
<dbReference type="EMBL" id="MHJM01000026">
    <property type="protein sequence ID" value="OGY67397.1"/>
    <property type="molecule type" value="Genomic_DNA"/>
</dbReference>
<dbReference type="STRING" id="1798410.A3H63_01505"/>
<evidence type="ECO:0000313" key="6">
    <source>
        <dbReference type="Proteomes" id="UP000176284"/>
    </source>
</evidence>
<dbReference type="PANTHER" id="PTHR15680">
    <property type="entry name" value="RIBOSOMAL PROTEIN L19"/>
    <property type="match status" value="1"/>
</dbReference>
<name>A0A1G1ZU78_9BACT</name>
<keyword evidence="3 4" id="KW-0687">Ribonucleoprotein</keyword>
<proteinExistence type="inferred from homology"/>
<dbReference type="InterPro" id="IPR008991">
    <property type="entry name" value="Translation_prot_SH3-like_sf"/>
</dbReference>
<dbReference type="InterPro" id="IPR038657">
    <property type="entry name" value="Ribosomal_bL19_sf"/>
</dbReference>
<accession>A0A1G1ZU78</accession>
<evidence type="ECO:0000256" key="2">
    <source>
        <dbReference type="ARBA" id="ARBA00022980"/>
    </source>
</evidence>
<sequence length="108" mass="11899">MLAKEVLDKIKSGATVKVFEKVKEGDKERLAQFSGLVIARKHGSEAGATFTVRATVAGVGVEKVFPIHSPIIEKVTIMNSPRKVSRSKLYYIRNLSRKETQQKVGTGK</sequence>
<dbReference type="PANTHER" id="PTHR15680:SF9">
    <property type="entry name" value="LARGE RIBOSOMAL SUBUNIT PROTEIN BL19M"/>
    <property type="match status" value="1"/>
</dbReference>
<evidence type="ECO:0000256" key="3">
    <source>
        <dbReference type="ARBA" id="ARBA00023274"/>
    </source>
</evidence>
<reference evidence="5 6" key="1">
    <citation type="journal article" date="2016" name="Nat. Commun.">
        <title>Thousands of microbial genomes shed light on interconnected biogeochemical processes in an aquifer system.</title>
        <authorList>
            <person name="Anantharaman K."/>
            <person name="Brown C.T."/>
            <person name="Hug L.A."/>
            <person name="Sharon I."/>
            <person name="Castelle C.J."/>
            <person name="Probst A.J."/>
            <person name="Thomas B.C."/>
            <person name="Singh A."/>
            <person name="Wilkins M.J."/>
            <person name="Karaoz U."/>
            <person name="Brodie E.L."/>
            <person name="Williams K.H."/>
            <person name="Hubbard S.S."/>
            <person name="Banfield J.F."/>
        </authorList>
    </citation>
    <scope>NUCLEOTIDE SEQUENCE [LARGE SCALE GENOMIC DNA]</scope>
</reference>
<protein>
    <recommendedName>
        <fullName evidence="4">50S ribosomal protein L19</fullName>
    </recommendedName>
</protein>
<evidence type="ECO:0000256" key="4">
    <source>
        <dbReference type="RuleBase" id="RU000559"/>
    </source>
</evidence>
<dbReference type="GO" id="GO:0022625">
    <property type="term" value="C:cytosolic large ribosomal subunit"/>
    <property type="evidence" value="ECO:0007669"/>
    <property type="project" value="TreeGrafter"/>
</dbReference>
<dbReference type="Pfam" id="PF01245">
    <property type="entry name" value="Ribosomal_L19"/>
    <property type="match status" value="1"/>
</dbReference>
<dbReference type="Gene3D" id="2.30.30.790">
    <property type="match status" value="1"/>
</dbReference>
<comment type="similarity">
    <text evidence="1 4">Belongs to the bacterial ribosomal protein bL19 family.</text>
</comment>
<evidence type="ECO:0000256" key="1">
    <source>
        <dbReference type="ARBA" id="ARBA00005781"/>
    </source>
</evidence>
<keyword evidence="2 5" id="KW-0689">Ribosomal protein</keyword>